<dbReference type="Proteomes" id="UP000031186">
    <property type="component" value="Unassembled WGS sequence"/>
</dbReference>
<evidence type="ECO:0000313" key="2">
    <source>
        <dbReference type="EMBL" id="KID61861.1"/>
    </source>
</evidence>
<name>A0A0B4F7N2_METAF</name>
<dbReference type="OrthoDB" id="5394411at2759"/>
<gene>
    <name evidence="2" type="ORF">MAN_08540</name>
</gene>
<dbReference type="HOGENOM" id="CLU_061619_0_0_1"/>
<dbReference type="Gene3D" id="2.30.110.10">
    <property type="entry name" value="Electron Transport, Fmn-binding Protein, Chain A"/>
    <property type="match status" value="1"/>
</dbReference>
<evidence type="ECO:0000259" key="1">
    <source>
        <dbReference type="Pfam" id="PF12766"/>
    </source>
</evidence>
<dbReference type="AlphaFoldDB" id="A0A0B4F7N2"/>
<feature type="domain" description="Pyridoxamine 5'-phosphate oxidase Alr4036 family FMN-binding" evidence="1">
    <location>
        <begin position="10"/>
        <end position="136"/>
    </location>
</feature>
<dbReference type="VEuPathDB" id="FungiDB:MAN_08540"/>
<dbReference type="PANTHER" id="PTHR28243">
    <property type="entry name" value="AGL049CP"/>
    <property type="match status" value="1"/>
</dbReference>
<dbReference type="InterPro" id="IPR012349">
    <property type="entry name" value="Split_barrel_FMN-bd"/>
</dbReference>
<sequence>MTGKNTVPAAPWRAAFLSHVEQVQQPTFTLSTLHPASPPSSSSSCAPQFVPRARTVVYRGMWASLTPNPKNPAQLNPASYETDLPTITTDARMEKVSEIFSASNGGESSGIGGAVEAVFWFPDSMTQWRLRGHACLLGPDIDSLEASSTREALAPYMRKTGDAEWSWSRELTAQFGNLSPFMRGTFRNPPPGTPITQVPGEGLGLGQVVEDLEDEVARKNFRVLVIVPEEVDRVDLSNPERGQRWNYTVELRGHGAEWKETELWP</sequence>
<protein>
    <submittedName>
        <fullName evidence="2">Zn 2cys6 transcription factor</fullName>
    </submittedName>
</protein>
<keyword evidence="3" id="KW-1185">Reference proteome</keyword>
<dbReference type="GO" id="GO:0010181">
    <property type="term" value="F:FMN binding"/>
    <property type="evidence" value="ECO:0007669"/>
    <property type="project" value="InterPro"/>
</dbReference>
<accession>A0A0B4F7N2</accession>
<proteinExistence type="predicted"/>
<evidence type="ECO:0000313" key="3">
    <source>
        <dbReference type="Proteomes" id="UP000031186"/>
    </source>
</evidence>
<organism evidence="2 3">
    <name type="scientific">Metarhizium anisopliae (strain ARSEF 549)</name>
    <dbReference type="NCBI Taxonomy" id="3151832"/>
    <lineage>
        <taxon>Eukaryota</taxon>
        <taxon>Fungi</taxon>
        <taxon>Dikarya</taxon>
        <taxon>Ascomycota</taxon>
        <taxon>Pezizomycotina</taxon>
        <taxon>Sordariomycetes</taxon>
        <taxon>Hypocreomycetidae</taxon>
        <taxon>Hypocreales</taxon>
        <taxon>Clavicipitaceae</taxon>
        <taxon>Metarhizium</taxon>
    </lineage>
</organism>
<reference evidence="2 3" key="1">
    <citation type="journal article" date="2014" name="Proc. Natl. Acad. Sci. U.S.A.">
        <title>Trajectory and genomic determinants of fungal-pathogen speciation and host adaptation.</title>
        <authorList>
            <person name="Hu X."/>
            <person name="Xiao G."/>
            <person name="Zheng P."/>
            <person name="Shang Y."/>
            <person name="Su Y."/>
            <person name="Zhang X."/>
            <person name="Liu X."/>
            <person name="Zhan S."/>
            <person name="St Leger R.J."/>
            <person name="Wang C."/>
        </authorList>
    </citation>
    <scope>NUCLEOTIDE SEQUENCE [LARGE SCALE GENOMIC DNA]</scope>
    <source>
        <strain evidence="2 3">ARSEF 549</strain>
    </source>
</reference>
<comment type="caution">
    <text evidence="2">The sequence shown here is derived from an EMBL/GenBank/DDBJ whole genome shotgun (WGS) entry which is preliminary data.</text>
</comment>
<dbReference type="SUPFAM" id="SSF50475">
    <property type="entry name" value="FMN-binding split barrel"/>
    <property type="match status" value="1"/>
</dbReference>
<dbReference type="PANTHER" id="PTHR28243:SF1">
    <property type="entry name" value="PYRIDOXAMINE 5'-PHOSPHATE OXIDASE ALR4036 FAMILY FMN-BINDING DOMAIN-CONTAINING PROTEIN"/>
    <property type="match status" value="1"/>
</dbReference>
<dbReference type="Pfam" id="PF12766">
    <property type="entry name" value="Pyridox_oxase_2"/>
    <property type="match status" value="1"/>
</dbReference>
<dbReference type="InterPro" id="IPR024624">
    <property type="entry name" value="Pyridox_Oxase_Alr4036_FMN-bd"/>
</dbReference>
<feature type="non-terminal residue" evidence="2">
    <location>
        <position position="1"/>
    </location>
</feature>
<dbReference type="EMBL" id="AZNF01000013">
    <property type="protein sequence ID" value="KID61861.1"/>
    <property type="molecule type" value="Genomic_DNA"/>
</dbReference>